<organism evidence="1 2">
    <name type="scientific">Capnocytophaga cynodegmi</name>
    <dbReference type="NCBI Taxonomy" id="28189"/>
    <lineage>
        <taxon>Bacteria</taxon>
        <taxon>Pseudomonadati</taxon>
        <taxon>Bacteroidota</taxon>
        <taxon>Flavobacteriia</taxon>
        <taxon>Flavobacteriales</taxon>
        <taxon>Flavobacteriaceae</taxon>
        <taxon>Capnocytophaga</taxon>
    </lineage>
</organism>
<evidence type="ECO:0000313" key="1">
    <source>
        <dbReference type="EMBL" id="CEN39260.1"/>
    </source>
</evidence>
<dbReference type="EMBL" id="CDOG01000027">
    <property type="protein sequence ID" value="CEN39260.1"/>
    <property type="molecule type" value="Genomic_DNA"/>
</dbReference>
<dbReference type="AlphaFoldDB" id="A0A0B7HJ44"/>
<gene>
    <name evidence="1" type="ORF">CCYN74_330028</name>
</gene>
<evidence type="ECO:0000313" key="2">
    <source>
        <dbReference type="Proteomes" id="UP000038083"/>
    </source>
</evidence>
<dbReference type="Proteomes" id="UP000038083">
    <property type="component" value="Unassembled WGS sequence"/>
</dbReference>
<sequence length="51" mass="5837">MVKESGIFFNPYLKTGIAHLSKVNILSSDEEKIILEIEVGAKREILHIKKR</sequence>
<proteinExistence type="predicted"/>
<accession>A0A0B7HJ44</accession>
<protein>
    <submittedName>
        <fullName evidence="1">Uncharacterized protein</fullName>
    </submittedName>
</protein>
<name>A0A0B7HJ44_9FLAO</name>
<reference evidence="1 2" key="1">
    <citation type="submission" date="2015-01" db="EMBL/GenBank/DDBJ databases">
        <authorList>
            <person name="Xiang T."/>
            <person name="Song Y."/>
            <person name="Huang L."/>
            <person name="Wang B."/>
            <person name="Wu P."/>
        </authorList>
    </citation>
    <scope>NUCLEOTIDE SEQUENCE [LARGE SCALE GENOMIC DNA]</scope>
    <source>
        <strain evidence="1 2">Ccy74</strain>
    </source>
</reference>